<dbReference type="PANTHER" id="PTHR14716:SF0">
    <property type="entry name" value="CILIA- AND FLAGELLA-ASSOCIATED PROTEIN 69"/>
    <property type="match status" value="1"/>
</dbReference>
<dbReference type="EMBL" id="JAHDYR010000007">
    <property type="protein sequence ID" value="KAG9395942.1"/>
    <property type="molecule type" value="Genomic_DNA"/>
</dbReference>
<feature type="region of interest" description="Disordered" evidence="1">
    <location>
        <begin position="177"/>
        <end position="197"/>
    </location>
</feature>
<proteinExistence type="predicted"/>
<sequence length="822" mass="87803">MYTFTDRICANDYDRQIAALTRYLGTFDPQIGCLHIRELDGLCNIIGCVCKQIERIKTDNDAPASISDAFESFVKDLFGIATRPYQKAASTDGIIYFKQITHLFDALTSLVCAAPTVSSNTVFSSMITAISKWPDAQGSHPFVTRSEAIQALCASPNAVIALLNSLDSVFEGKLTATFRNHEDDEQESDSSDEDEDDMMFKQRGREPFLHPSVTPLTAEGESTCLLALEALNAIIETAPHATAIVLESNANVVVHCIQIRDDTPLAIAAHHLLARMVGLAVAEDARIDDFLDVNQLVETLAGILAWLTGTGYRAQDLSFRNAIIRTLHTLAQLPHVTPLLTRRDSAVAALVLGMPGLARTNAPHLPPRPRFAAAQLSPGVANHTGFMGVLRLVTALTVHDEAFVPDALDAGIVGLLLDIVSFRADLPFKWSRVLYGTARIVALECIAQIIAIPAVSDQVLAQDGVRVILGLFANSVNTPTATAALNCVVTSPQSLCHEFVRAGGISALTKAAQDPELAGPVASSALAACGIISGAIPPEDPEAVEAREQLCGHIPATAIDGLLTAPPAEAAGTLLAVAGAIEPTSGRVGADLISGPLLTNMLEVLESGQSSLRPLVLSVLADMAADPTVAGHLAMLRTIRILADLAIKEDEICNAVDTEGNTLDPARPLGVREAVGPVDPMQPEPVDLRLQLHVLLDTLESNGAVAHGVSKRQAVALHRLRQYPHLRAIEIREANRAGLEAIGVRPTTPDREFATAAADRAATVVSDLREACETTKAQYEAEEQRQETDFYQGIIDSFEQTAEALRHKVTPTHRPVATVVAP</sequence>
<dbReference type="PANTHER" id="PTHR14716">
    <property type="entry name" value="CILIA- AND FLAGELLA-ASSOCIATED PROTEIN 69"/>
    <property type="match status" value="1"/>
</dbReference>
<evidence type="ECO:0000313" key="2">
    <source>
        <dbReference type="EMBL" id="KAG9395942.1"/>
    </source>
</evidence>
<reference evidence="2" key="1">
    <citation type="submission" date="2021-05" db="EMBL/GenBank/DDBJ databases">
        <title>A free-living protist that lacks canonical eukaryotic 1 DNA replication and segregation systems.</title>
        <authorList>
            <person name="Salas-Leiva D.E."/>
            <person name="Tromer E.C."/>
            <person name="Curtis B.A."/>
            <person name="Jerlstrom-Hultqvist J."/>
            <person name="Kolisko M."/>
            <person name="Yi Z."/>
            <person name="Salas-Leiva J.S."/>
            <person name="Gallot-Lavallee L."/>
            <person name="Kops G.J.P.L."/>
            <person name="Archibald J.M."/>
            <person name="Simpson A.G.B."/>
            <person name="Roger A.J."/>
        </authorList>
    </citation>
    <scope>NUCLEOTIDE SEQUENCE</scope>
    <source>
        <strain evidence="2">BICM</strain>
    </source>
</reference>
<accession>A0A8J6BA64</accession>
<comment type="caution">
    <text evidence="2">The sequence shown here is derived from an EMBL/GenBank/DDBJ whole genome shotgun (WGS) entry which is preliminary data.</text>
</comment>
<dbReference type="AlphaFoldDB" id="A0A8J6BA64"/>
<keyword evidence="3" id="KW-1185">Reference proteome</keyword>
<dbReference type="Gene3D" id="1.25.10.10">
    <property type="entry name" value="Leucine-rich Repeat Variant"/>
    <property type="match status" value="1"/>
</dbReference>
<protein>
    <submittedName>
        <fullName evidence="2">Uncharacterized protein</fullName>
    </submittedName>
</protein>
<gene>
    <name evidence="2" type="ORF">J8273_2291</name>
</gene>
<dbReference type="InterPro" id="IPR016024">
    <property type="entry name" value="ARM-type_fold"/>
</dbReference>
<dbReference type="SUPFAM" id="SSF48371">
    <property type="entry name" value="ARM repeat"/>
    <property type="match status" value="1"/>
</dbReference>
<dbReference type="InterPro" id="IPR048732">
    <property type="entry name" value="CFA69"/>
</dbReference>
<evidence type="ECO:0000256" key="1">
    <source>
        <dbReference type="SAM" id="MobiDB-lite"/>
    </source>
</evidence>
<dbReference type="InterPro" id="IPR011989">
    <property type="entry name" value="ARM-like"/>
</dbReference>
<name>A0A8J6BA64_9EUKA</name>
<feature type="compositionally biased region" description="Acidic residues" evidence="1">
    <location>
        <begin position="183"/>
        <end position="197"/>
    </location>
</feature>
<evidence type="ECO:0000313" key="3">
    <source>
        <dbReference type="Proteomes" id="UP000717585"/>
    </source>
</evidence>
<dbReference type="Proteomes" id="UP000717585">
    <property type="component" value="Unassembled WGS sequence"/>
</dbReference>
<organism evidence="2 3">
    <name type="scientific">Carpediemonas membranifera</name>
    <dbReference type="NCBI Taxonomy" id="201153"/>
    <lineage>
        <taxon>Eukaryota</taxon>
        <taxon>Metamonada</taxon>
        <taxon>Carpediemonas-like organisms</taxon>
        <taxon>Carpediemonas</taxon>
    </lineage>
</organism>